<reference evidence="3 4" key="2">
    <citation type="submission" date="2024-01" db="EMBL/GenBank/DDBJ databases">
        <authorList>
            <person name="Xie X."/>
        </authorList>
    </citation>
    <scope>NUCLEOTIDE SEQUENCE [LARGE SCALE GENOMIC DNA]</scope>
    <source>
        <strain evidence="3">SCUT-1</strain>
    </source>
</reference>
<feature type="region of interest" description="Disordered" evidence="1">
    <location>
        <begin position="17"/>
        <end position="46"/>
    </location>
</feature>
<organism evidence="3 4">
    <name type="scientific">Candidatus Thiothrix phosphatis</name>
    <dbReference type="NCBI Taxonomy" id="3112415"/>
    <lineage>
        <taxon>Bacteria</taxon>
        <taxon>Pseudomonadati</taxon>
        <taxon>Pseudomonadota</taxon>
        <taxon>Gammaproteobacteria</taxon>
        <taxon>Thiotrichales</taxon>
        <taxon>Thiotrichaceae</taxon>
        <taxon>Thiothrix</taxon>
    </lineage>
</organism>
<dbReference type="RefSeq" id="WP_324697867.1">
    <property type="nucleotide sequence ID" value="NZ_JAYMYJ010000151.1"/>
</dbReference>
<dbReference type="Gene3D" id="3.40.50.10420">
    <property type="entry name" value="NagB/RpiA/CoA transferase-like"/>
    <property type="match status" value="1"/>
</dbReference>
<dbReference type="InterPro" id="IPR003741">
    <property type="entry name" value="LUD_dom"/>
</dbReference>
<keyword evidence="4" id="KW-1185">Reference proteome</keyword>
<dbReference type="InterPro" id="IPR037171">
    <property type="entry name" value="NagB/RpiA_transferase-like"/>
</dbReference>
<comment type="caution">
    <text evidence="3">The sequence shown here is derived from an EMBL/GenBank/DDBJ whole genome shotgun (WGS) entry which is preliminary data.</text>
</comment>
<feature type="domain" description="LUD" evidence="2">
    <location>
        <begin position="64"/>
        <end position="240"/>
    </location>
</feature>
<evidence type="ECO:0000313" key="4">
    <source>
        <dbReference type="Proteomes" id="UP001308005"/>
    </source>
</evidence>
<sequence>MSNSATARNNILQRLRSVKETPPGLPLSGEGSSYTVGADASCSSPDKGRLGGVSSFDWDKSERIRRFTERMTAVRAEIHHADRASWLEKLVEICHEKRLNNLLLSPHTEWGKAIGAQAGSFPELRHYDQPIDGWKQEMFYGIDAGFTSTLGGIAETGTLILWPDAEEPRQMSLVPPVHIAVLDTDKLYTTFAEAVQEQAWVEKGLPTNALLVSGPSKSADIEQTLAYGVHGPKELVVILI</sequence>
<name>A0ABU6D264_9GAMM</name>
<dbReference type="Proteomes" id="UP001308005">
    <property type="component" value="Unassembled WGS sequence"/>
</dbReference>
<dbReference type="Pfam" id="PF02589">
    <property type="entry name" value="LUD_dom"/>
    <property type="match status" value="1"/>
</dbReference>
<evidence type="ECO:0000259" key="2">
    <source>
        <dbReference type="Pfam" id="PF02589"/>
    </source>
</evidence>
<dbReference type="PANTHER" id="PTHR43682">
    <property type="entry name" value="LACTATE UTILIZATION PROTEIN C"/>
    <property type="match status" value="1"/>
</dbReference>
<evidence type="ECO:0000256" key="1">
    <source>
        <dbReference type="SAM" id="MobiDB-lite"/>
    </source>
</evidence>
<dbReference type="SUPFAM" id="SSF100950">
    <property type="entry name" value="NagB/RpiA/CoA transferase-like"/>
    <property type="match status" value="1"/>
</dbReference>
<gene>
    <name evidence="3" type="ORF">VSS37_19350</name>
</gene>
<proteinExistence type="predicted"/>
<reference evidence="4" key="1">
    <citation type="submission" date="2023-07" db="EMBL/GenBank/DDBJ databases">
        <title>The carbon used by Thiothrix.</title>
        <authorList>
            <person name="Chen L."/>
        </authorList>
    </citation>
    <scope>NUCLEOTIDE SEQUENCE [LARGE SCALE GENOMIC DNA]</scope>
</reference>
<protein>
    <submittedName>
        <fullName evidence="3">Lactate utilization protein</fullName>
    </submittedName>
</protein>
<dbReference type="PANTHER" id="PTHR43682:SF1">
    <property type="entry name" value="LACTATE UTILIZATION PROTEIN C"/>
    <property type="match status" value="1"/>
</dbReference>
<evidence type="ECO:0000313" key="3">
    <source>
        <dbReference type="EMBL" id="MEB4593143.1"/>
    </source>
</evidence>
<dbReference type="EMBL" id="JAYMYJ010000151">
    <property type="protein sequence ID" value="MEB4593143.1"/>
    <property type="molecule type" value="Genomic_DNA"/>
</dbReference>
<dbReference type="InterPro" id="IPR024185">
    <property type="entry name" value="FTHF_cligase-like_sf"/>
</dbReference>
<accession>A0ABU6D264</accession>